<proteinExistence type="predicted"/>
<protein>
    <submittedName>
        <fullName evidence="1">Uncharacterized protein</fullName>
    </submittedName>
</protein>
<reference evidence="2" key="1">
    <citation type="submission" date="2023-01" db="EMBL/GenBank/DDBJ databases">
        <title>Key to firefly adult light organ development and bioluminescence: homeobox transcription factors regulate luciferase expression and transportation to peroxisome.</title>
        <authorList>
            <person name="Fu X."/>
        </authorList>
    </citation>
    <scope>NUCLEOTIDE SEQUENCE [LARGE SCALE GENOMIC DNA]</scope>
</reference>
<dbReference type="EMBL" id="JARPUR010000001">
    <property type="protein sequence ID" value="KAK4884218.1"/>
    <property type="molecule type" value="Genomic_DNA"/>
</dbReference>
<organism evidence="1 2">
    <name type="scientific">Aquatica leii</name>
    <dbReference type="NCBI Taxonomy" id="1421715"/>
    <lineage>
        <taxon>Eukaryota</taxon>
        <taxon>Metazoa</taxon>
        <taxon>Ecdysozoa</taxon>
        <taxon>Arthropoda</taxon>
        <taxon>Hexapoda</taxon>
        <taxon>Insecta</taxon>
        <taxon>Pterygota</taxon>
        <taxon>Neoptera</taxon>
        <taxon>Endopterygota</taxon>
        <taxon>Coleoptera</taxon>
        <taxon>Polyphaga</taxon>
        <taxon>Elateriformia</taxon>
        <taxon>Elateroidea</taxon>
        <taxon>Lampyridae</taxon>
        <taxon>Luciolinae</taxon>
        <taxon>Aquatica</taxon>
    </lineage>
</organism>
<gene>
    <name evidence="1" type="ORF">RN001_000489</name>
</gene>
<dbReference type="AlphaFoldDB" id="A0AAN7SQK1"/>
<sequence>MDQNLIMNFAEELAQPLPLEILEENPNIIARNEDYFEITALQYSNELFKQHFRMSRATFELSKKVLLTLYILSKQVSFFDARGTFGVSRIDAGDSDSFAREGDDGLLMTFKRFSFTVDTKRGLNPEVLFEGLAQEETVWPKFIVESSSNNFKNLA</sequence>
<accession>A0AAN7SQK1</accession>
<keyword evidence="2" id="KW-1185">Reference proteome</keyword>
<evidence type="ECO:0000313" key="1">
    <source>
        <dbReference type="EMBL" id="KAK4884218.1"/>
    </source>
</evidence>
<dbReference type="Proteomes" id="UP001353858">
    <property type="component" value="Unassembled WGS sequence"/>
</dbReference>
<comment type="caution">
    <text evidence="1">The sequence shown here is derived from an EMBL/GenBank/DDBJ whole genome shotgun (WGS) entry which is preliminary data.</text>
</comment>
<evidence type="ECO:0000313" key="2">
    <source>
        <dbReference type="Proteomes" id="UP001353858"/>
    </source>
</evidence>
<name>A0AAN7SQK1_9COLE</name>